<dbReference type="Pfam" id="PF13563">
    <property type="entry name" value="2_5_RNA_ligase2"/>
    <property type="match status" value="1"/>
</dbReference>
<dbReference type="EMBL" id="BAABHJ010000040">
    <property type="protein sequence ID" value="GAA4619109.1"/>
    <property type="molecule type" value="Genomic_DNA"/>
</dbReference>
<protein>
    <submittedName>
        <fullName evidence="1">Uncharacterized protein</fullName>
    </submittedName>
</protein>
<keyword evidence="2" id="KW-1185">Reference proteome</keyword>
<sequence length="99" mass="10849">MLPPLEEASVIEIRRTLRQAIGSVWGSANVPEAADKFRPHVSAGYFEEDGAAAPYVTAVESVTPEPARVTVQEASLIALNRDHRMYEWSTRAVAPLSRS</sequence>
<name>A0ABP8U0Z2_9ACTN</name>
<reference evidence="2" key="1">
    <citation type="journal article" date="2019" name="Int. J. Syst. Evol. Microbiol.">
        <title>The Global Catalogue of Microorganisms (GCM) 10K type strain sequencing project: providing services to taxonomists for standard genome sequencing and annotation.</title>
        <authorList>
            <consortium name="The Broad Institute Genomics Platform"/>
            <consortium name="The Broad Institute Genome Sequencing Center for Infectious Disease"/>
            <person name="Wu L."/>
            <person name="Ma J."/>
        </authorList>
    </citation>
    <scope>NUCLEOTIDE SEQUENCE [LARGE SCALE GENOMIC DNA]</scope>
    <source>
        <strain evidence="2">JCM 17938</strain>
    </source>
</reference>
<accession>A0ABP8U0Z2</accession>
<evidence type="ECO:0000313" key="1">
    <source>
        <dbReference type="EMBL" id="GAA4619109.1"/>
    </source>
</evidence>
<gene>
    <name evidence="1" type="ORF">GCM10023195_86280</name>
</gene>
<organism evidence="1 2">
    <name type="scientific">Actinoallomurus liliacearum</name>
    <dbReference type="NCBI Taxonomy" id="1080073"/>
    <lineage>
        <taxon>Bacteria</taxon>
        <taxon>Bacillati</taxon>
        <taxon>Actinomycetota</taxon>
        <taxon>Actinomycetes</taxon>
        <taxon>Streptosporangiales</taxon>
        <taxon>Thermomonosporaceae</taxon>
        <taxon>Actinoallomurus</taxon>
    </lineage>
</organism>
<proteinExistence type="predicted"/>
<comment type="caution">
    <text evidence="1">The sequence shown here is derived from an EMBL/GenBank/DDBJ whole genome shotgun (WGS) entry which is preliminary data.</text>
</comment>
<evidence type="ECO:0000313" key="2">
    <source>
        <dbReference type="Proteomes" id="UP001500212"/>
    </source>
</evidence>
<dbReference type="Gene3D" id="3.90.1140.10">
    <property type="entry name" value="Cyclic phosphodiesterase"/>
    <property type="match status" value="1"/>
</dbReference>
<dbReference type="Proteomes" id="UP001500212">
    <property type="component" value="Unassembled WGS sequence"/>
</dbReference>